<evidence type="ECO:0000256" key="1">
    <source>
        <dbReference type="ARBA" id="ARBA00008984"/>
    </source>
</evidence>
<dbReference type="HOGENOM" id="CLU_165255_0_2_9"/>
<dbReference type="Gene3D" id="3.30.110.40">
    <property type="entry name" value="TusA-like domain"/>
    <property type="match status" value="1"/>
</dbReference>
<gene>
    <name evidence="3" type="primary">SirA</name>
    <name evidence="3" type="ordered locus">PTH_0551</name>
</gene>
<keyword evidence="4" id="KW-1185">Reference proteome</keyword>
<dbReference type="InterPro" id="IPR001455">
    <property type="entry name" value="TusA-like"/>
</dbReference>
<protein>
    <submittedName>
        <fullName evidence="3">Predicted redox protein</fullName>
    </submittedName>
</protein>
<dbReference type="PANTHER" id="PTHR33279">
    <property type="entry name" value="SULFUR CARRIER PROTEIN YEDF-RELATED"/>
    <property type="match status" value="1"/>
</dbReference>
<feature type="domain" description="UPF0033" evidence="2">
    <location>
        <begin position="5"/>
        <end position="29"/>
    </location>
</feature>
<accession>A5D4U5</accession>
<evidence type="ECO:0000259" key="2">
    <source>
        <dbReference type="PROSITE" id="PS01148"/>
    </source>
</evidence>
<dbReference type="Pfam" id="PF01206">
    <property type="entry name" value="TusA"/>
    <property type="match status" value="1"/>
</dbReference>
<dbReference type="KEGG" id="pth:PTH_0551"/>
<reference evidence="4" key="1">
    <citation type="journal article" date="2008" name="Genome Res.">
        <title>The genome of Pelotomaculum thermopropionicum reveals niche-associated evolution in anaerobic microbiota.</title>
        <authorList>
            <person name="Kosaka T."/>
            <person name="Kato S."/>
            <person name="Shimoyama T."/>
            <person name="Ishii S."/>
            <person name="Abe T."/>
            <person name="Watanabe K."/>
        </authorList>
    </citation>
    <scope>NUCLEOTIDE SEQUENCE [LARGE SCALE GENOMIC DNA]</scope>
    <source>
        <strain evidence="4">DSM 13744 / JCM 10971 / SI</strain>
    </source>
</reference>
<comment type="similarity">
    <text evidence="1">Belongs to the sulfur carrier protein TusA family.</text>
</comment>
<evidence type="ECO:0000313" key="3">
    <source>
        <dbReference type="EMBL" id="BAF58732.1"/>
    </source>
</evidence>
<dbReference type="AlphaFoldDB" id="A5D4U5"/>
<dbReference type="PANTHER" id="PTHR33279:SF6">
    <property type="entry name" value="SULFUR CARRIER PROTEIN YEDF-RELATED"/>
    <property type="match status" value="1"/>
</dbReference>
<organism evidence="3 4">
    <name type="scientific">Pelotomaculum thermopropionicum (strain DSM 13744 / JCM 10971 / SI)</name>
    <dbReference type="NCBI Taxonomy" id="370438"/>
    <lineage>
        <taxon>Bacteria</taxon>
        <taxon>Bacillati</taxon>
        <taxon>Bacillota</taxon>
        <taxon>Clostridia</taxon>
        <taxon>Eubacteriales</taxon>
        <taxon>Desulfotomaculaceae</taxon>
        <taxon>Pelotomaculum</taxon>
    </lineage>
</organism>
<evidence type="ECO:0000313" key="4">
    <source>
        <dbReference type="Proteomes" id="UP000006556"/>
    </source>
</evidence>
<dbReference type="STRING" id="370438.PTH_0551"/>
<dbReference type="CDD" id="cd03421">
    <property type="entry name" value="SirA_like_N"/>
    <property type="match status" value="1"/>
</dbReference>
<dbReference type="SUPFAM" id="SSF64307">
    <property type="entry name" value="SirA-like"/>
    <property type="match status" value="1"/>
</dbReference>
<sequence length="70" mass="7840">MDKTVDARGLLCPEPVLLTKKAIEKEKGGTIRVLVDNNAARENVTRLAKSLGWNITITTREDEYEIVLTK</sequence>
<dbReference type="Proteomes" id="UP000006556">
    <property type="component" value="Chromosome"/>
</dbReference>
<dbReference type="PROSITE" id="PS01148">
    <property type="entry name" value="UPF0033"/>
    <property type="match status" value="1"/>
</dbReference>
<proteinExistence type="inferred from homology"/>
<dbReference type="InterPro" id="IPR036868">
    <property type="entry name" value="TusA-like_sf"/>
</dbReference>
<name>A5D4U5_PELTS</name>
<dbReference type="eggNOG" id="COG0425">
    <property type="taxonomic scope" value="Bacteria"/>
</dbReference>
<dbReference type="EMBL" id="AP009389">
    <property type="protein sequence ID" value="BAF58732.1"/>
    <property type="molecule type" value="Genomic_DNA"/>
</dbReference>